<feature type="region of interest" description="Disordered" evidence="1">
    <location>
        <begin position="25"/>
        <end position="46"/>
    </location>
</feature>
<evidence type="ECO:0000259" key="2">
    <source>
        <dbReference type="SMART" id="SM00382"/>
    </source>
</evidence>
<dbReference type="InterPro" id="IPR002611">
    <property type="entry name" value="IstB_ATP-bd"/>
</dbReference>
<evidence type="ECO:0000256" key="1">
    <source>
        <dbReference type="SAM" id="MobiDB-lite"/>
    </source>
</evidence>
<dbReference type="PANTHER" id="PTHR30050:SF4">
    <property type="entry name" value="ATP-BINDING PROTEIN RV3427C IN INSERTION SEQUENCE-RELATED"/>
    <property type="match status" value="1"/>
</dbReference>
<dbReference type="InterPro" id="IPR027417">
    <property type="entry name" value="P-loop_NTPase"/>
</dbReference>
<gene>
    <name evidence="3" type="ORF">SAMN05421878_1091</name>
</gene>
<dbReference type="Gene3D" id="3.40.50.300">
    <property type="entry name" value="P-loop containing nucleotide triphosphate hydrolases"/>
    <property type="match status" value="1"/>
</dbReference>
<evidence type="ECO:0000313" key="3">
    <source>
        <dbReference type="EMBL" id="SDE43603.1"/>
    </source>
</evidence>
<dbReference type="EMBL" id="FNAU01000009">
    <property type="protein sequence ID" value="SDE43603.1"/>
    <property type="molecule type" value="Genomic_DNA"/>
</dbReference>
<dbReference type="AlphaFoldDB" id="A0A1G7CWI8"/>
<dbReference type="Pfam" id="PF01695">
    <property type="entry name" value="IstB_IS21"/>
    <property type="match status" value="1"/>
</dbReference>
<organism evidence="3 4">
    <name type="scientific">Actinobaculum suis</name>
    <dbReference type="NCBI Taxonomy" id="1657"/>
    <lineage>
        <taxon>Bacteria</taxon>
        <taxon>Bacillati</taxon>
        <taxon>Actinomycetota</taxon>
        <taxon>Actinomycetes</taxon>
        <taxon>Actinomycetales</taxon>
        <taxon>Actinomycetaceae</taxon>
        <taxon>Actinobaculum</taxon>
    </lineage>
</organism>
<dbReference type="SMART" id="SM00382">
    <property type="entry name" value="AAA"/>
    <property type="match status" value="1"/>
</dbReference>
<dbReference type="Proteomes" id="UP000182744">
    <property type="component" value="Unassembled WGS sequence"/>
</dbReference>
<dbReference type="CDD" id="cd00009">
    <property type="entry name" value="AAA"/>
    <property type="match status" value="1"/>
</dbReference>
<keyword evidence="4" id="KW-1185">Reference proteome</keyword>
<sequence>QAQSLSHTRNRLASINHLTRSILPVFRGKPPSLPTHKTHPPKESTPQAIPLIQCQQNKGNPRRLKQLGLPATKTFDTFDPTLSTIPAHTLSFLEGLEWIDRKENLVLAGPAGTGKSHLAAALAQKTVQHGGNAAWLTLPDLERLVASHRVDYTIEKTMNKLARNNLIIIDDIGLLPITQTAAEGFYRICDAAYERTSLLITTNQHPSHFDKIMPTSLATAAVDRLLHHAHIHITSGDSIRLTHSLNNTTKQA</sequence>
<evidence type="ECO:0000313" key="4">
    <source>
        <dbReference type="Proteomes" id="UP000182744"/>
    </source>
</evidence>
<dbReference type="GO" id="GO:0005524">
    <property type="term" value="F:ATP binding"/>
    <property type="evidence" value="ECO:0007669"/>
    <property type="project" value="InterPro"/>
</dbReference>
<dbReference type="SUPFAM" id="SSF52540">
    <property type="entry name" value="P-loop containing nucleoside triphosphate hydrolases"/>
    <property type="match status" value="1"/>
</dbReference>
<reference evidence="4" key="1">
    <citation type="submission" date="2016-10" db="EMBL/GenBank/DDBJ databases">
        <authorList>
            <person name="Varghese N."/>
        </authorList>
    </citation>
    <scope>NUCLEOTIDE SEQUENCE [LARGE SCALE GENOMIC DNA]</scope>
    <source>
        <strain evidence="4">DSM 20639</strain>
    </source>
</reference>
<feature type="non-terminal residue" evidence="3">
    <location>
        <position position="1"/>
    </location>
</feature>
<accession>A0A1G7CWI8</accession>
<dbReference type="PANTHER" id="PTHR30050">
    <property type="entry name" value="CHROMOSOMAL REPLICATION INITIATOR PROTEIN DNAA"/>
    <property type="match status" value="1"/>
</dbReference>
<proteinExistence type="predicted"/>
<protein>
    <submittedName>
        <fullName evidence="3">DNA replication protein DnaC</fullName>
    </submittedName>
</protein>
<dbReference type="InterPro" id="IPR003593">
    <property type="entry name" value="AAA+_ATPase"/>
</dbReference>
<dbReference type="GO" id="GO:0006260">
    <property type="term" value="P:DNA replication"/>
    <property type="evidence" value="ECO:0007669"/>
    <property type="project" value="TreeGrafter"/>
</dbReference>
<name>A0A1G7CWI8_9ACTO</name>
<feature type="domain" description="AAA+ ATPase" evidence="2">
    <location>
        <begin position="101"/>
        <end position="232"/>
    </location>
</feature>